<organism evidence="9 10">
    <name type="scientific">Anolis carolinensis</name>
    <name type="common">Green anole</name>
    <name type="synonym">American chameleon</name>
    <dbReference type="NCBI Taxonomy" id="28377"/>
    <lineage>
        <taxon>Eukaryota</taxon>
        <taxon>Metazoa</taxon>
        <taxon>Chordata</taxon>
        <taxon>Craniata</taxon>
        <taxon>Vertebrata</taxon>
        <taxon>Euteleostomi</taxon>
        <taxon>Lepidosauria</taxon>
        <taxon>Squamata</taxon>
        <taxon>Bifurcata</taxon>
        <taxon>Unidentata</taxon>
        <taxon>Episquamata</taxon>
        <taxon>Toxicofera</taxon>
        <taxon>Iguania</taxon>
        <taxon>Dactyloidae</taxon>
        <taxon>Anolis</taxon>
    </lineage>
</organism>
<keyword evidence="10" id="KW-1185">Reference proteome</keyword>
<dbReference type="PROSITE" id="PS00018">
    <property type="entry name" value="EF_HAND_1"/>
    <property type="match status" value="1"/>
</dbReference>
<dbReference type="Gene3D" id="2.130.10.10">
    <property type="entry name" value="YVTN repeat-like/Quinoprotein amine dehydrogenase"/>
    <property type="match status" value="3"/>
</dbReference>
<dbReference type="Proteomes" id="UP000001646">
    <property type="component" value="Unplaced"/>
</dbReference>
<keyword evidence="4" id="KW-0677">Repeat</keyword>
<proteinExistence type="predicted"/>
<keyword evidence="3" id="KW-0479">Metal-binding</keyword>
<evidence type="ECO:0000313" key="10">
    <source>
        <dbReference type="Proteomes" id="UP000001646"/>
    </source>
</evidence>
<feature type="repeat" description="WD" evidence="6">
    <location>
        <begin position="883"/>
        <end position="914"/>
    </location>
</feature>
<reference evidence="9" key="2">
    <citation type="submission" date="2025-08" db="UniProtKB">
        <authorList>
            <consortium name="Ensembl"/>
        </authorList>
    </citation>
    <scope>IDENTIFICATION</scope>
</reference>
<dbReference type="InterPro" id="IPR018247">
    <property type="entry name" value="EF_Hand_1_Ca_BS"/>
</dbReference>
<protein>
    <recommendedName>
        <fullName evidence="1">WD repeat-containing protein on Y chromosome</fullName>
    </recommendedName>
</protein>
<feature type="repeat" description="WD" evidence="6">
    <location>
        <begin position="486"/>
        <end position="527"/>
    </location>
</feature>
<dbReference type="Pfam" id="PF00400">
    <property type="entry name" value="WD40"/>
    <property type="match status" value="3"/>
</dbReference>
<dbReference type="PANTHER" id="PTHR44324">
    <property type="entry name" value="WD40 REPEAT DOMAIN 95"/>
    <property type="match status" value="1"/>
</dbReference>
<evidence type="ECO:0000256" key="3">
    <source>
        <dbReference type="ARBA" id="ARBA00022723"/>
    </source>
</evidence>
<dbReference type="SUPFAM" id="SSF47473">
    <property type="entry name" value="EF-hand"/>
    <property type="match status" value="1"/>
</dbReference>
<dbReference type="InterPro" id="IPR001680">
    <property type="entry name" value="WD40_rpt"/>
</dbReference>
<dbReference type="PROSITE" id="PS50222">
    <property type="entry name" value="EF_HAND_2"/>
    <property type="match status" value="1"/>
</dbReference>
<dbReference type="InterPro" id="IPR036322">
    <property type="entry name" value="WD40_repeat_dom_sf"/>
</dbReference>
<sequence length="999" mass="113237">SVLSQQAQIPTVKTSHLPANRYIVVLGVWDLPSLLLRKYVRSHPNNVIVIFFFKGLDMEEFRKAMKKIMGDISDEDIDVIFMKVDINCDGAVDWEEYLNYMLREYRGKDDMMKNKLLPEFKPNMKRVPVAHSEEIVKIQFFPNQTRGRKDRPRKVGGRSTPGRFLTVSRDGILHYWSDSFKMLRTLDQTKRRHSLKLWVIDMICLPNINLLAISTTDQDIEFFDISGNKCDRLFTIVDLEGCATAMDYWTDGHRGVFCVGDIKGNILIFTSTDVMMNGLFNVRGYIGKLIGRRLPMLCSPEVTPFLPWLQALHGDWVHQIMYVSQLNLVASCTPTEMSAMALTYLPTHMDGKLQSAMIVLKKGILCFDYSPEMNILVTGGYDPEIRVWNPYVTSSSITQLKGHATAVTNIMINRERTTIVSLSKDKNIRIWDLLDHLCLQSIHSRSVPLGNCPISAIYYHIPNNFLVCATYTIGVFFAAESGEIEIKSHEQPLCSALYNRIFKQVVSGCYSGLISVWDILSGQKFMEFATALEQPVEITAMMFDPPERRLITALKNGTIKFEITCILYMNYKIFVSGWSKRVTWYLDVKEHDKVIESKHWKSYHCDDILCMDGHKSKLLATASCNGDIVLWNVHSGQAFCRFNASESPLVLQPKRVLLETSLVCNLATACIVSFYQEFSVDVNTPMLGPRKAPDFASNSRRNLWAYSRTRVPTKPSLPQRPSSAVQPSTSSVHGRPPGSAHSGSQAMQPQVLFLKTRERAPDTAILLTSCTDGYIYAWAVGNKGGLMGKFHAAHKPGLYSSVCSMCTDEKDLVLFTADSLGYIKIWDIMNYCTQSNSEASLHVPDDESMEENDFCYLIPEYCRIPVYQGWVTTLVPPTCLNSWRGHLKNVVSIRYVDRYRSILTASHDCTVKLWMLTGKHIGTAHLFESQYNTENDCVQVNRMGVCFLSSLWIVAYRIPRQQLLNEPTKGFTSTTYIHTPHSRNASILSDFIPGNVSSS</sequence>
<evidence type="ECO:0000313" key="9">
    <source>
        <dbReference type="Ensembl" id="ENSACAP00000034760.1"/>
    </source>
</evidence>
<gene>
    <name evidence="9" type="primary">EFCAB8</name>
</gene>
<keyword evidence="5" id="KW-0106">Calcium</keyword>
<evidence type="ECO:0000256" key="7">
    <source>
        <dbReference type="SAM" id="MobiDB-lite"/>
    </source>
</evidence>
<dbReference type="PROSITE" id="PS00678">
    <property type="entry name" value="WD_REPEATS_1"/>
    <property type="match status" value="1"/>
</dbReference>
<dbReference type="Ensembl" id="ENSACAT00000043552.1">
    <property type="protein sequence ID" value="ENSACAP00000034760.1"/>
    <property type="gene ID" value="ENSACAG00000041343.1"/>
</dbReference>
<dbReference type="GeneTree" id="ENSGT00940000163617"/>
<feature type="repeat" description="WD" evidence="6">
    <location>
        <begin position="364"/>
        <end position="389"/>
    </location>
</feature>
<dbReference type="GO" id="GO:0005509">
    <property type="term" value="F:calcium ion binding"/>
    <property type="evidence" value="ECO:0007669"/>
    <property type="project" value="InterPro"/>
</dbReference>
<feature type="region of interest" description="Disordered" evidence="7">
    <location>
        <begin position="710"/>
        <end position="746"/>
    </location>
</feature>
<dbReference type="InParanoid" id="A0A803THS0"/>
<evidence type="ECO:0000256" key="4">
    <source>
        <dbReference type="ARBA" id="ARBA00022737"/>
    </source>
</evidence>
<accession>A0A803THS0</accession>
<feature type="repeat" description="WD" evidence="6">
    <location>
        <begin position="400"/>
        <end position="433"/>
    </location>
</feature>
<dbReference type="PROSITE" id="PS50082">
    <property type="entry name" value="WD_REPEATS_2"/>
    <property type="match status" value="4"/>
</dbReference>
<dbReference type="CDD" id="cd00051">
    <property type="entry name" value="EFh"/>
    <property type="match status" value="1"/>
</dbReference>
<dbReference type="InterPro" id="IPR015943">
    <property type="entry name" value="WD40/YVTN_repeat-like_dom_sf"/>
</dbReference>
<evidence type="ECO:0000256" key="2">
    <source>
        <dbReference type="ARBA" id="ARBA00022574"/>
    </source>
</evidence>
<evidence type="ECO:0000259" key="8">
    <source>
        <dbReference type="PROSITE" id="PS50222"/>
    </source>
</evidence>
<evidence type="ECO:0000256" key="6">
    <source>
        <dbReference type="PROSITE-ProRule" id="PRU00221"/>
    </source>
</evidence>
<feature type="domain" description="EF-hand" evidence="8">
    <location>
        <begin position="72"/>
        <end position="107"/>
    </location>
</feature>
<dbReference type="InterPro" id="IPR051242">
    <property type="entry name" value="WD-EF-hand_domain"/>
</dbReference>
<dbReference type="SUPFAM" id="SSF50978">
    <property type="entry name" value="WD40 repeat-like"/>
    <property type="match status" value="2"/>
</dbReference>
<dbReference type="InterPro" id="IPR002048">
    <property type="entry name" value="EF_hand_dom"/>
</dbReference>
<dbReference type="AlphaFoldDB" id="A0A803THS0"/>
<reference evidence="9" key="3">
    <citation type="submission" date="2025-09" db="UniProtKB">
        <authorList>
            <consortium name="Ensembl"/>
        </authorList>
    </citation>
    <scope>IDENTIFICATION</scope>
</reference>
<feature type="compositionally biased region" description="Polar residues" evidence="7">
    <location>
        <begin position="719"/>
        <end position="732"/>
    </location>
</feature>
<dbReference type="PANTHER" id="PTHR44324:SF6">
    <property type="entry name" value="EF-HAND CALCIUM BINDING DOMAIN 8"/>
    <property type="match status" value="1"/>
</dbReference>
<dbReference type="PROSITE" id="PS50294">
    <property type="entry name" value="WD_REPEATS_REGION"/>
    <property type="match status" value="1"/>
</dbReference>
<name>A0A803THS0_ANOCA</name>
<evidence type="ECO:0000256" key="1">
    <source>
        <dbReference type="ARBA" id="ARBA00014901"/>
    </source>
</evidence>
<evidence type="ECO:0000256" key="5">
    <source>
        <dbReference type="ARBA" id="ARBA00022837"/>
    </source>
</evidence>
<dbReference type="Gene3D" id="1.10.238.10">
    <property type="entry name" value="EF-hand"/>
    <property type="match status" value="1"/>
</dbReference>
<dbReference type="InterPro" id="IPR019775">
    <property type="entry name" value="WD40_repeat_CS"/>
</dbReference>
<keyword evidence="2 6" id="KW-0853">WD repeat</keyword>
<dbReference type="Pfam" id="PF13833">
    <property type="entry name" value="EF-hand_8"/>
    <property type="match status" value="1"/>
</dbReference>
<dbReference type="SMART" id="SM00320">
    <property type="entry name" value="WD40"/>
    <property type="match status" value="9"/>
</dbReference>
<dbReference type="InterPro" id="IPR011992">
    <property type="entry name" value="EF-hand-dom_pair"/>
</dbReference>
<reference evidence="9" key="1">
    <citation type="submission" date="2009-12" db="EMBL/GenBank/DDBJ databases">
        <title>The Genome Sequence of Anolis carolinensis (Green Anole Lizard).</title>
        <authorList>
            <consortium name="The Genome Sequencing Platform"/>
            <person name="Di Palma F."/>
            <person name="Alfoldi J."/>
            <person name="Heiman D."/>
            <person name="Young S."/>
            <person name="Grabherr M."/>
            <person name="Johnson J."/>
            <person name="Lander E.S."/>
            <person name="Lindblad-Toh K."/>
        </authorList>
    </citation>
    <scope>NUCLEOTIDE SEQUENCE [LARGE SCALE GENOMIC DNA]</scope>
    <source>
        <strain evidence="9">JBL SC #1</strain>
    </source>
</reference>